<evidence type="ECO:0000256" key="4">
    <source>
        <dbReference type="ARBA" id="ARBA00022679"/>
    </source>
</evidence>
<evidence type="ECO:0000256" key="7">
    <source>
        <dbReference type="ARBA" id="ARBA00023136"/>
    </source>
</evidence>
<comment type="subcellular location">
    <subcellularLocation>
        <location evidence="1">Cell membrane</location>
        <topology evidence="1">Multi-pass membrane protein</topology>
    </subcellularLocation>
</comment>
<dbReference type="PANTHER" id="PTHR33908:SF3">
    <property type="entry name" value="UNDECAPRENYL PHOSPHATE-ALPHA-4-AMINO-4-DEOXY-L-ARABINOSE ARABINOSYL TRANSFERASE"/>
    <property type="match status" value="1"/>
</dbReference>
<dbReference type="RefSeq" id="WP_136845296.1">
    <property type="nucleotide sequence ID" value="NZ_SSTM01000001.1"/>
</dbReference>
<feature type="transmembrane region" description="Helical" evidence="8">
    <location>
        <begin position="116"/>
        <end position="135"/>
    </location>
</feature>
<feature type="transmembrane region" description="Helical" evidence="8">
    <location>
        <begin position="333"/>
        <end position="359"/>
    </location>
</feature>
<keyword evidence="5 8" id="KW-0812">Transmembrane</keyword>
<feature type="transmembrane region" description="Helical" evidence="8">
    <location>
        <begin position="227"/>
        <end position="260"/>
    </location>
</feature>
<organism evidence="9 10">
    <name type="scientific">Parvibacter caecicola</name>
    <dbReference type="NCBI Taxonomy" id="747645"/>
    <lineage>
        <taxon>Bacteria</taxon>
        <taxon>Bacillati</taxon>
        <taxon>Actinomycetota</taxon>
        <taxon>Coriobacteriia</taxon>
        <taxon>Coriobacteriales</taxon>
        <taxon>Coriobacteriaceae</taxon>
        <taxon>Parvibacter</taxon>
    </lineage>
</organism>
<evidence type="ECO:0000256" key="2">
    <source>
        <dbReference type="ARBA" id="ARBA00022475"/>
    </source>
</evidence>
<feature type="transmembrane region" description="Helical" evidence="8">
    <location>
        <begin position="20"/>
        <end position="41"/>
    </location>
</feature>
<name>A0A4T9T9Y4_9ACTN</name>
<dbReference type="AlphaFoldDB" id="A0A4T9T9Y4"/>
<dbReference type="InterPro" id="IPR050297">
    <property type="entry name" value="LipidA_mod_glycosyltrf_83"/>
</dbReference>
<dbReference type="GO" id="GO:0005886">
    <property type="term" value="C:plasma membrane"/>
    <property type="evidence" value="ECO:0007669"/>
    <property type="project" value="UniProtKB-SubCell"/>
</dbReference>
<keyword evidence="6 8" id="KW-1133">Transmembrane helix</keyword>
<evidence type="ECO:0000256" key="1">
    <source>
        <dbReference type="ARBA" id="ARBA00004651"/>
    </source>
</evidence>
<accession>A0A4T9T9Y4</accession>
<dbReference type="GO" id="GO:0010041">
    <property type="term" value="P:response to iron(III) ion"/>
    <property type="evidence" value="ECO:0007669"/>
    <property type="project" value="TreeGrafter"/>
</dbReference>
<evidence type="ECO:0000256" key="8">
    <source>
        <dbReference type="SAM" id="Phobius"/>
    </source>
</evidence>
<feature type="transmembrane region" description="Helical" evidence="8">
    <location>
        <begin position="62"/>
        <end position="85"/>
    </location>
</feature>
<proteinExistence type="predicted"/>
<feature type="transmembrane region" description="Helical" evidence="8">
    <location>
        <begin position="365"/>
        <end position="384"/>
    </location>
</feature>
<reference evidence="9 10" key="1">
    <citation type="submission" date="2019-04" db="EMBL/GenBank/DDBJ databases">
        <title>Microbes associate with the intestines of laboratory mice.</title>
        <authorList>
            <person name="Navarre W."/>
            <person name="Wong E."/>
            <person name="Huang K.C."/>
            <person name="Tropini C."/>
            <person name="Ng K."/>
            <person name="Yu B."/>
        </authorList>
    </citation>
    <scope>NUCLEOTIDE SEQUENCE [LARGE SCALE GENOMIC DNA]</scope>
    <source>
        <strain evidence="9 10">NM48_B13</strain>
    </source>
</reference>
<gene>
    <name evidence="9" type="ORF">E5982_02040</name>
</gene>
<evidence type="ECO:0000256" key="6">
    <source>
        <dbReference type="ARBA" id="ARBA00022989"/>
    </source>
</evidence>
<dbReference type="GO" id="GO:0009103">
    <property type="term" value="P:lipopolysaccharide biosynthetic process"/>
    <property type="evidence" value="ECO:0007669"/>
    <property type="project" value="UniProtKB-ARBA"/>
</dbReference>
<dbReference type="EMBL" id="SSTM01000001">
    <property type="protein sequence ID" value="TJW12401.1"/>
    <property type="molecule type" value="Genomic_DNA"/>
</dbReference>
<dbReference type="PANTHER" id="PTHR33908">
    <property type="entry name" value="MANNOSYLTRANSFERASE YKCB-RELATED"/>
    <property type="match status" value="1"/>
</dbReference>
<feature type="transmembrane region" description="Helical" evidence="8">
    <location>
        <begin position="292"/>
        <end position="312"/>
    </location>
</feature>
<evidence type="ECO:0000256" key="5">
    <source>
        <dbReference type="ARBA" id="ARBA00022692"/>
    </source>
</evidence>
<evidence type="ECO:0000313" key="9">
    <source>
        <dbReference type="EMBL" id="TJW12401.1"/>
    </source>
</evidence>
<keyword evidence="4" id="KW-0808">Transferase</keyword>
<keyword evidence="10" id="KW-1185">Reference proteome</keyword>
<keyword evidence="2" id="KW-1003">Cell membrane</keyword>
<sequence>MSSGGVQLPEAKSTGAAGRWGRIHLGIVAAGALLLALMANYDALWFDEAYSVGMAAHSFEEIWTIGAADVHPVLYYWMLHCVYLVFGQNIVVYRLVSVAGAVALAMLGYTHVRKDFGPTVGMLFSALVFLVPWSMHVALQIRMYAWLMVAVMVAAIYGWRLTAQLLRNGRGNSAPLPLSWWALLALASAVAAYLHYYGAIAAFCIQLMVLVAVARQPQDRKRNLARWLLFAAAAVVSYAPWLLVAASQAATVSGGFWIAFNYPGAFAELALFPFNAPEVTGFPSAMPFSSEINRLFAVLALLIVLIELGYLYGIGRATGSASDAAGGARKRELVLVGPLFFLAIYAGTALVAAVASLLLDQPVIYYRYMAVALGPIILVMAWAFEKVKGRLLRVTGILMTVLLASLTAGCLLVCACSPENPQGLVAYGALCQELQAENGGNETLVFSDDLAASIISASGEGLPIVYIDPQEAYRALEPGMIMDFSWPQLLDGYGGKALFVGAPETAAAFAERFGGEVVSSESFFHPYSDNWFIYSVIAF</sequence>
<evidence type="ECO:0000256" key="3">
    <source>
        <dbReference type="ARBA" id="ARBA00022676"/>
    </source>
</evidence>
<dbReference type="OrthoDB" id="5318634at2"/>
<feature type="transmembrane region" description="Helical" evidence="8">
    <location>
        <begin position="391"/>
        <end position="413"/>
    </location>
</feature>
<feature type="transmembrane region" description="Helical" evidence="8">
    <location>
        <begin position="141"/>
        <end position="159"/>
    </location>
</feature>
<keyword evidence="3" id="KW-0328">Glycosyltransferase</keyword>
<feature type="transmembrane region" description="Helical" evidence="8">
    <location>
        <begin position="91"/>
        <end position="109"/>
    </location>
</feature>
<comment type="caution">
    <text evidence="9">The sequence shown here is derived from an EMBL/GenBank/DDBJ whole genome shotgun (WGS) entry which is preliminary data.</text>
</comment>
<keyword evidence="7 8" id="KW-0472">Membrane</keyword>
<dbReference type="Proteomes" id="UP000309454">
    <property type="component" value="Unassembled WGS sequence"/>
</dbReference>
<protein>
    <submittedName>
        <fullName evidence="9">Uncharacterized protein</fullName>
    </submittedName>
</protein>
<dbReference type="GO" id="GO:0016763">
    <property type="term" value="F:pentosyltransferase activity"/>
    <property type="evidence" value="ECO:0007669"/>
    <property type="project" value="TreeGrafter"/>
</dbReference>
<evidence type="ECO:0000313" key="10">
    <source>
        <dbReference type="Proteomes" id="UP000309454"/>
    </source>
</evidence>